<name>A0A819L2G0_9BILA</name>
<reference evidence="1" key="1">
    <citation type="submission" date="2021-02" db="EMBL/GenBank/DDBJ databases">
        <authorList>
            <person name="Nowell W R."/>
        </authorList>
    </citation>
    <scope>NUCLEOTIDE SEQUENCE</scope>
</reference>
<evidence type="ECO:0000313" key="2">
    <source>
        <dbReference type="Proteomes" id="UP000663836"/>
    </source>
</evidence>
<sequence length="299" mass="34415">MVDINRRSPVTCTCGKTVQQRNLAQHCSSKSHTAFAAKQLPIAKDEKDDVEKTDSSDLLFDLTAFLREHDLRTDHGRIQAIVDRRLNMDPYTKVKLSMENGEPILNHYDIDHIHEAQILACAIRHTPELAPRVSNTLVLQPLRSVLNDVSNLAITEAKTSTELPLLSAFIQTADGKERSIAHFARNIVDTIQATSSDMSDSIRQTRMENGYVTGANSYETVAEQFDTIIDRMQLNWNEGVKLRNVFYSFRIVIDNQWISNSKFEFKYRYHRIYDDDDDQLFNQINVSWQSDRKQVILHE</sequence>
<dbReference type="EMBL" id="CAJOBD010003612">
    <property type="protein sequence ID" value="CAF3958006.1"/>
    <property type="molecule type" value="Genomic_DNA"/>
</dbReference>
<evidence type="ECO:0000313" key="1">
    <source>
        <dbReference type="EMBL" id="CAF3958006.1"/>
    </source>
</evidence>
<gene>
    <name evidence="1" type="ORF">JBS370_LOCUS23923</name>
</gene>
<comment type="caution">
    <text evidence="1">The sequence shown here is derived from an EMBL/GenBank/DDBJ whole genome shotgun (WGS) entry which is preliminary data.</text>
</comment>
<dbReference type="Proteomes" id="UP000663836">
    <property type="component" value="Unassembled WGS sequence"/>
</dbReference>
<dbReference type="AlphaFoldDB" id="A0A819L2G0"/>
<protein>
    <submittedName>
        <fullName evidence="1">Uncharacterized protein</fullName>
    </submittedName>
</protein>
<organism evidence="1 2">
    <name type="scientific">Rotaria sordida</name>
    <dbReference type="NCBI Taxonomy" id="392033"/>
    <lineage>
        <taxon>Eukaryota</taxon>
        <taxon>Metazoa</taxon>
        <taxon>Spiralia</taxon>
        <taxon>Gnathifera</taxon>
        <taxon>Rotifera</taxon>
        <taxon>Eurotatoria</taxon>
        <taxon>Bdelloidea</taxon>
        <taxon>Philodinida</taxon>
        <taxon>Philodinidae</taxon>
        <taxon>Rotaria</taxon>
    </lineage>
</organism>
<accession>A0A819L2G0</accession>
<proteinExistence type="predicted"/>